<dbReference type="InterPro" id="IPR036236">
    <property type="entry name" value="Znf_C2H2_sf"/>
</dbReference>
<feature type="compositionally biased region" description="Basic and acidic residues" evidence="10">
    <location>
        <begin position="120"/>
        <end position="133"/>
    </location>
</feature>
<name>A0A9D3S8P4_9TELE</name>
<organism evidence="12 13">
    <name type="scientific">Hemibagrus wyckioides</name>
    <dbReference type="NCBI Taxonomy" id="337641"/>
    <lineage>
        <taxon>Eukaryota</taxon>
        <taxon>Metazoa</taxon>
        <taxon>Chordata</taxon>
        <taxon>Craniata</taxon>
        <taxon>Vertebrata</taxon>
        <taxon>Euteleostomi</taxon>
        <taxon>Actinopterygii</taxon>
        <taxon>Neopterygii</taxon>
        <taxon>Teleostei</taxon>
        <taxon>Ostariophysi</taxon>
        <taxon>Siluriformes</taxon>
        <taxon>Bagridae</taxon>
        <taxon>Hemibagrus</taxon>
    </lineage>
</organism>
<keyword evidence="8" id="KW-0539">Nucleus</keyword>
<feature type="region of interest" description="Disordered" evidence="10">
    <location>
        <begin position="307"/>
        <end position="334"/>
    </location>
</feature>
<dbReference type="Pfam" id="PF00096">
    <property type="entry name" value="zf-C2H2"/>
    <property type="match status" value="2"/>
</dbReference>
<keyword evidence="1" id="KW-0479">Metal-binding</keyword>
<evidence type="ECO:0000313" key="12">
    <source>
        <dbReference type="EMBL" id="KAG7314480.1"/>
    </source>
</evidence>
<accession>A0A9D3S8P4</accession>
<dbReference type="Proteomes" id="UP000824219">
    <property type="component" value="Linkage Group LG28"/>
</dbReference>
<dbReference type="SMART" id="SM00355">
    <property type="entry name" value="ZnF_C2H2"/>
    <property type="match status" value="3"/>
</dbReference>
<dbReference type="PROSITE" id="PS00028">
    <property type="entry name" value="ZINC_FINGER_C2H2_1"/>
    <property type="match status" value="3"/>
</dbReference>
<evidence type="ECO:0000259" key="11">
    <source>
        <dbReference type="PROSITE" id="PS50157"/>
    </source>
</evidence>
<proteinExistence type="predicted"/>
<feature type="domain" description="C2H2-type" evidence="11">
    <location>
        <begin position="428"/>
        <end position="455"/>
    </location>
</feature>
<dbReference type="FunFam" id="3.30.160.60:FF:000358">
    <property type="entry name" value="zinc finger protein 24"/>
    <property type="match status" value="1"/>
</dbReference>
<keyword evidence="5" id="KW-0805">Transcription regulation</keyword>
<gene>
    <name evidence="12" type="ORF">KOW79_021783</name>
</gene>
<keyword evidence="3 9" id="KW-0863">Zinc-finger</keyword>
<keyword evidence="13" id="KW-1185">Reference proteome</keyword>
<evidence type="ECO:0000256" key="9">
    <source>
        <dbReference type="PROSITE-ProRule" id="PRU00042"/>
    </source>
</evidence>
<evidence type="ECO:0000256" key="7">
    <source>
        <dbReference type="ARBA" id="ARBA00023163"/>
    </source>
</evidence>
<dbReference type="SUPFAM" id="SSF57667">
    <property type="entry name" value="beta-beta-alpha zinc fingers"/>
    <property type="match status" value="2"/>
</dbReference>
<feature type="region of interest" description="Disordered" evidence="10">
    <location>
        <begin position="350"/>
        <end position="369"/>
    </location>
</feature>
<keyword evidence="2" id="KW-0677">Repeat</keyword>
<dbReference type="GO" id="GO:0000978">
    <property type="term" value="F:RNA polymerase II cis-regulatory region sequence-specific DNA binding"/>
    <property type="evidence" value="ECO:0007669"/>
    <property type="project" value="TreeGrafter"/>
</dbReference>
<dbReference type="PANTHER" id="PTHR23235:SF142">
    <property type="entry name" value="ZINC FINGER PROTEIN 384"/>
    <property type="match status" value="1"/>
</dbReference>
<protein>
    <recommendedName>
        <fullName evidence="11">C2H2-type domain-containing protein</fullName>
    </recommendedName>
</protein>
<dbReference type="AlphaFoldDB" id="A0A9D3S8P4"/>
<evidence type="ECO:0000256" key="6">
    <source>
        <dbReference type="ARBA" id="ARBA00023125"/>
    </source>
</evidence>
<dbReference type="PANTHER" id="PTHR23235">
    <property type="entry name" value="KRUEPPEL-LIKE TRANSCRIPTION FACTOR"/>
    <property type="match status" value="1"/>
</dbReference>
<evidence type="ECO:0000256" key="2">
    <source>
        <dbReference type="ARBA" id="ARBA00022737"/>
    </source>
</evidence>
<dbReference type="OrthoDB" id="3437960at2759"/>
<feature type="compositionally biased region" description="Polar residues" evidence="10">
    <location>
        <begin position="310"/>
        <end position="328"/>
    </location>
</feature>
<dbReference type="GO" id="GO:0008270">
    <property type="term" value="F:zinc ion binding"/>
    <property type="evidence" value="ECO:0007669"/>
    <property type="project" value="UniProtKB-KW"/>
</dbReference>
<dbReference type="PROSITE" id="PS50157">
    <property type="entry name" value="ZINC_FINGER_C2H2_2"/>
    <property type="match status" value="3"/>
</dbReference>
<keyword evidence="7" id="KW-0804">Transcription</keyword>
<dbReference type="EMBL" id="JAHKSW010000028">
    <property type="protein sequence ID" value="KAG7314480.1"/>
    <property type="molecule type" value="Genomic_DNA"/>
</dbReference>
<evidence type="ECO:0000256" key="5">
    <source>
        <dbReference type="ARBA" id="ARBA00023015"/>
    </source>
</evidence>
<dbReference type="FunFam" id="3.30.160.60:FF:001485">
    <property type="entry name" value="Krueppel-related zinc finger protein"/>
    <property type="match status" value="1"/>
</dbReference>
<dbReference type="Gene3D" id="3.30.160.60">
    <property type="entry name" value="Classic Zinc Finger"/>
    <property type="match status" value="3"/>
</dbReference>
<dbReference type="Pfam" id="PF13894">
    <property type="entry name" value="zf-C2H2_4"/>
    <property type="match status" value="1"/>
</dbReference>
<dbReference type="InterPro" id="IPR013087">
    <property type="entry name" value="Znf_C2H2_type"/>
</dbReference>
<evidence type="ECO:0000313" key="13">
    <source>
        <dbReference type="Proteomes" id="UP000824219"/>
    </source>
</evidence>
<dbReference type="GO" id="GO:0000981">
    <property type="term" value="F:DNA-binding transcription factor activity, RNA polymerase II-specific"/>
    <property type="evidence" value="ECO:0007669"/>
    <property type="project" value="TreeGrafter"/>
</dbReference>
<dbReference type="FunFam" id="3.30.160.60:FF:003287">
    <property type="entry name" value="Zgc:113343"/>
    <property type="match status" value="1"/>
</dbReference>
<comment type="caution">
    <text evidence="12">The sequence shown here is derived from an EMBL/GenBank/DDBJ whole genome shotgun (WGS) entry which is preliminary data.</text>
</comment>
<evidence type="ECO:0000256" key="10">
    <source>
        <dbReference type="SAM" id="MobiDB-lite"/>
    </source>
</evidence>
<sequence>MAHNHESLANSGLVAELSISFHDELTSSIQSAFGVAGELAVAEVSKVVGKAFRDVRDQLHKTLLANRNLQTRLSLAQTELRAARSRTLETRQTRDIAVNTSPIPIPIPSGPRTDSSPDETEPHEGAPSESYARRTESFCEIRLDGTECVQDIKPNLTGEQSSHQLQETQDIKDDHHAMQENALHADQACIGAAVVPGHSAAQIKGCISFESGHATKLEEAHQCGHPMSDAEQEFSSDSLSMAQSKLLEDWRPEPLHLQSCQSDSFVSSGSSALANPSLLQGELPGMDFLASASSSQLNTCHAPISRRDASTLNNPTSNSHFPTHSSGQGHALGQFSMPEDVHRYRTALQPKVATHQHKSPRRNLYPPGRSPFRCTQCGRDFNRMEHLKIHQRIHTGEKPYACSECTARFRHSWALTRHFRIHTGEKPYLCTQCGKSFRNCGGLRFHQRTHAQRSGLTNIRQNLEGYGRT</sequence>
<feature type="domain" description="C2H2-type" evidence="11">
    <location>
        <begin position="372"/>
        <end position="399"/>
    </location>
</feature>
<keyword evidence="4" id="KW-0862">Zinc</keyword>
<keyword evidence="6" id="KW-0238">DNA-binding</keyword>
<reference evidence="12 13" key="1">
    <citation type="submission" date="2021-06" db="EMBL/GenBank/DDBJ databases">
        <title>Chromosome-level genome assembly of the red-tail catfish (Hemibagrus wyckioides).</title>
        <authorList>
            <person name="Shao F."/>
        </authorList>
    </citation>
    <scope>NUCLEOTIDE SEQUENCE [LARGE SCALE GENOMIC DNA]</scope>
    <source>
        <strain evidence="12">EC202008001</strain>
        <tissue evidence="12">Blood</tissue>
    </source>
</reference>
<evidence type="ECO:0000256" key="1">
    <source>
        <dbReference type="ARBA" id="ARBA00022723"/>
    </source>
</evidence>
<evidence type="ECO:0000256" key="4">
    <source>
        <dbReference type="ARBA" id="ARBA00022833"/>
    </source>
</evidence>
<feature type="domain" description="C2H2-type" evidence="11">
    <location>
        <begin position="400"/>
        <end position="427"/>
    </location>
</feature>
<evidence type="ECO:0000256" key="8">
    <source>
        <dbReference type="ARBA" id="ARBA00023242"/>
    </source>
</evidence>
<evidence type="ECO:0000256" key="3">
    <source>
        <dbReference type="ARBA" id="ARBA00022771"/>
    </source>
</evidence>
<feature type="region of interest" description="Disordered" evidence="10">
    <location>
        <begin position="91"/>
        <end position="133"/>
    </location>
</feature>